<dbReference type="Gene3D" id="3.30.565.10">
    <property type="entry name" value="Histidine kinase-like ATPase, C-terminal domain"/>
    <property type="match status" value="1"/>
</dbReference>
<evidence type="ECO:0000256" key="3">
    <source>
        <dbReference type="ARBA" id="ARBA00012438"/>
    </source>
</evidence>
<evidence type="ECO:0000256" key="2">
    <source>
        <dbReference type="ARBA" id="ARBA00004370"/>
    </source>
</evidence>
<keyword evidence="8" id="KW-0067">ATP-binding</keyword>
<keyword evidence="4" id="KW-0597">Phosphoprotein</keyword>
<keyword evidence="11" id="KW-1185">Reference proteome</keyword>
<dbReference type="InterPro" id="IPR036890">
    <property type="entry name" value="HATPase_C_sf"/>
</dbReference>
<evidence type="ECO:0000256" key="7">
    <source>
        <dbReference type="ARBA" id="ARBA00022777"/>
    </source>
</evidence>
<dbReference type="GO" id="GO:0016020">
    <property type="term" value="C:membrane"/>
    <property type="evidence" value="ECO:0007669"/>
    <property type="project" value="UniProtKB-SubCell"/>
</dbReference>
<dbReference type="GO" id="GO:0007165">
    <property type="term" value="P:signal transduction"/>
    <property type="evidence" value="ECO:0007669"/>
    <property type="project" value="InterPro"/>
</dbReference>
<dbReference type="InterPro" id="IPR003660">
    <property type="entry name" value="HAMP_dom"/>
</dbReference>
<evidence type="ECO:0000259" key="9">
    <source>
        <dbReference type="PROSITE" id="PS50885"/>
    </source>
</evidence>
<dbReference type="GO" id="GO:0004673">
    <property type="term" value="F:protein histidine kinase activity"/>
    <property type="evidence" value="ECO:0007669"/>
    <property type="project" value="UniProtKB-EC"/>
</dbReference>
<evidence type="ECO:0000313" key="11">
    <source>
        <dbReference type="Proteomes" id="UP000253941"/>
    </source>
</evidence>
<evidence type="ECO:0000256" key="6">
    <source>
        <dbReference type="ARBA" id="ARBA00022741"/>
    </source>
</evidence>
<dbReference type="CDD" id="cd18774">
    <property type="entry name" value="PDC2_HK_sensor"/>
    <property type="match status" value="1"/>
</dbReference>
<comment type="catalytic activity">
    <reaction evidence="1">
        <text>ATP + protein L-histidine = ADP + protein N-phospho-L-histidine.</text>
        <dbReference type="EC" id="2.7.13.3"/>
    </reaction>
</comment>
<dbReference type="EMBL" id="QPMH01000031">
    <property type="protein sequence ID" value="RDD60282.1"/>
    <property type="molecule type" value="Genomic_DNA"/>
</dbReference>
<dbReference type="AlphaFoldDB" id="A0A369T5U7"/>
<dbReference type="SUPFAM" id="SSF55874">
    <property type="entry name" value="ATPase domain of HSP90 chaperone/DNA topoisomerase II/histidine kinase"/>
    <property type="match status" value="1"/>
</dbReference>
<sequence length="441" mass="48744">MFGSPGEVRGVLNASIELYWLSAFSREARLPKDAVFFLLDSNGQVLANSHSLLNDADGALPKQRDAGSATSPPIDRAPLTSIVRQDLIKEVVARRLVDFQAIGNDGVRRVYSSVALPHGDVIVLFGVPARTMLGWIKQDLVARVSSLAAIWLMGIGAAWIGTRYLVTRWTTSLRRMALAYARGDYSAKLDLQRAPSELRDLGNSLMLMAHRIQDREHDLRDSVDQKDMLLREVHHRVKNNLQIITSLLNIHDKQIQNNDPHKVINDIRMRVRALALVHRYLYEGSDVRLMNLKPFLTELAQMLVNSLSSPDRRISLNLDIPNVTVQAERGVSIGLLVTEAITNSLKHAFPHNRPGRITLQVIRKGPTSATLVIADDGVGMQGKQPPEDQPTPTNLGTQLIHGFASQLGTEISVLEDSGTRIELDLNLAPSGREEPGLVPAQ</sequence>
<evidence type="ECO:0000313" key="10">
    <source>
        <dbReference type="EMBL" id="RDD60282.1"/>
    </source>
</evidence>
<gene>
    <name evidence="10" type="ORF">DRB17_18760</name>
</gene>
<name>A0A369T5U7_9PROT</name>
<dbReference type="PANTHER" id="PTHR41523">
    <property type="entry name" value="TWO-COMPONENT SYSTEM SENSOR PROTEIN"/>
    <property type="match status" value="1"/>
</dbReference>
<keyword evidence="7" id="KW-0418">Kinase</keyword>
<dbReference type="Pfam" id="PF13581">
    <property type="entry name" value="HATPase_c_2"/>
    <property type="match status" value="1"/>
</dbReference>
<dbReference type="InterPro" id="IPR011495">
    <property type="entry name" value="Sig_transdc_His_kin_sub2_dim/P"/>
</dbReference>
<keyword evidence="6" id="KW-0547">Nucleotide-binding</keyword>
<reference evidence="10 11" key="1">
    <citation type="submission" date="2018-07" db="EMBL/GenBank/DDBJ databases">
        <title>Venubactetium sediminum gen. nov., sp. nov., isolated from a marine solar saltern.</title>
        <authorList>
            <person name="Wang S."/>
        </authorList>
    </citation>
    <scope>NUCLEOTIDE SEQUENCE [LARGE SCALE GENOMIC DNA]</scope>
    <source>
        <strain evidence="10 11">WD2A32</strain>
    </source>
</reference>
<keyword evidence="5" id="KW-0808">Transferase</keyword>
<comment type="caution">
    <text evidence="10">The sequence shown here is derived from an EMBL/GenBank/DDBJ whole genome shotgun (WGS) entry which is preliminary data.</text>
</comment>
<organism evidence="10 11">
    <name type="scientific">Ferruginivarius sediminum</name>
    <dbReference type="NCBI Taxonomy" id="2661937"/>
    <lineage>
        <taxon>Bacteria</taxon>
        <taxon>Pseudomonadati</taxon>
        <taxon>Pseudomonadota</taxon>
        <taxon>Alphaproteobacteria</taxon>
        <taxon>Rhodospirillales</taxon>
        <taxon>Rhodospirillaceae</taxon>
        <taxon>Ferruginivarius</taxon>
    </lineage>
</organism>
<dbReference type="PANTHER" id="PTHR41523:SF8">
    <property type="entry name" value="ETHYLENE RESPONSE SENSOR PROTEIN"/>
    <property type="match status" value="1"/>
</dbReference>
<dbReference type="Pfam" id="PF07568">
    <property type="entry name" value="HisKA_2"/>
    <property type="match status" value="1"/>
</dbReference>
<dbReference type="Gene3D" id="3.30.450.20">
    <property type="entry name" value="PAS domain"/>
    <property type="match status" value="2"/>
</dbReference>
<evidence type="ECO:0000256" key="8">
    <source>
        <dbReference type="ARBA" id="ARBA00022840"/>
    </source>
</evidence>
<evidence type="ECO:0000256" key="5">
    <source>
        <dbReference type="ARBA" id="ARBA00022679"/>
    </source>
</evidence>
<proteinExistence type="predicted"/>
<evidence type="ECO:0000256" key="1">
    <source>
        <dbReference type="ARBA" id="ARBA00000085"/>
    </source>
</evidence>
<protein>
    <recommendedName>
        <fullName evidence="3">histidine kinase</fullName>
        <ecNumber evidence="3">2.7.13.3</ecNumber>
    </recommendedName>
</protein>
<comment type="subcellular location">
    <subcellularLocation>
        <location evidence="2">Membrane</location>
    </subcellularLocation>
</comment>
<evidence type="ECO:0000256" key="4">
    <source>
        <dbReference type="ARBA" id="ARBA00022553"/>
    </source>
</evidence>
<feature type="domain" description="HAMP" evidence="9">
    <location>
        <begin position="164"/>
        <end position="217"/>
    </location>
</feature>
<dbReference type="GO" id="GO:0005524">
    <property type="term" value="F:ATP binding"/>
    <property type="evidence" value="ECO:0007669"/>
    <property type="project" value="UniProtKB-KW"/>
</dbReference>
<accession>A0A369T5U7</accession>
<dbReference type="PROSITE" id="PS50885">
    <property type="entry name" value="HAMP"/>
    <property type="match status" value="1"/>
</dbReference>
<dbReference type="Proteomes" id="UP000253941">
    <property type="component" value="Unassembled WGS sequence"/>
</dbReference>
<dbReference type="InterPro" id="IPR003594">
    <property type="entry name" value="HATPase_dom"/>
</dbReference>
<dbReference type="EC" id="2.7.13.3" evidence="3"/>